<dbReference type="Proteomes" id="UP000575083">
    <property type="component" value="Unassembled WGS sequence"/>
</dbReference>
<keyword evidence="1" id="KW-0812">Transmembrane</keyword>
<dbReference type="EMBL" id="JACHLK010000008">
    <property type="protein sequence ID" value="MBB6561436.1"/>
    <property type="molecule type" value="Genomic_DNA"/>
</dbReference>
<dbReference type="Pfam" id="PF09835">
    <property type="entry name" value="DUF2062"/>
    <property type="match status" value="1"/>
</dbReference>
<comment type="caution">
    <text evidence="3">The sequence shown here is derived from an EMBL/GenBank/DDBJ whole genome shotgun (WGS) entry which is preliminary data.</text>
</comment>
<evidence type="ECO:0000313" key="3">
    <source>
        <dbReference type="EMBL" id="MBB6561436.1"/>
    </source>
</evidence>
<proteinExistence type="predicted"/>
<feature type="transmembrane region" description="Helical" evidence="1">
    <location>
        <begin position="144"/>
        <end position="170"/>
    </location>
</feature>
<dbReference type="AlphaFoldDB" id="A0A7X0UAN1"/>
<dbReference type="PANTHER" id="PTHR40547:SF1">
    <property type="entry name" value="SLL0298 PROTEIN"/>
    <property type="match status" value="1"/>
</dbReference>
<evidence type="ECO:0000313" key="4">
    <source>
        <dbReference type="Proteomes" id="UP000575083"/>
    </source>
</evidence>
<keyword evidence="1" id="KW-1133">Transmembrane helix</keyword>
<dbReference type="PANTHER" id="PTHR40547">
    <property type="entry name" value="SLL0298 PROTEIN"/>
    <property type="match status" value="1"/>
</dbReference>
<accession>A0A7X0UAN1</accession>
<reference evidence="3 4" key="1">
    <citation type="submission" date="2020-08" db="EMBL/GenBank/DDBJ databases">
        <title>Functional genomics of gut bacteria from endangered species of beetles.</title>
        <authorList>
            <person name="Carlos-Shanley C."/>
        </authorList>
    </citation>
    <scope>NUCLEOTIDE SEQUENCE [LARGE SCALE GENOMIC DNA]</scope>
    <source>
        <strain evidence="3 4">S00198</strain>
    </source>
</reference>
<evidence type="ECO:0000259" key="2">
    <source>
        <dbReference type="Pfam" id="PF09835"/>
    </source>
</evidence>
<keyword evidence="1" id="KW-0472">Membrane</keyword>
<protein>
    <submittedName>
        <fullName evidence="3">Uncharacterized protein (DUF2062 family)</fullName>
    </submittedName>
</protein>
<dbReference type="InterPro" id="IPR018639">
    <property type="entry name" value="DUF2062"/>
</dbReference>
<dbReference type="RefSeq" id="WP_184860467.1">
    <property type="nucleotide sequence ID" value="NZ_JACHLK010000008.1"/>
</dbReference>
<evidence type="ECO:0000256" key="1">
    <source>
        <dbReference type="SAM" id="Phobius"/>
    </source>
</evidence>
<name>A0A7X0UAN1_9BURK</name>
<organism evidence="3 4">
    <name type="scientific">Acidovorax soli</name>
    <dbReference type="NCBI Taxonomy" id="592050"/>
    <lineage>
        <taxon>Bacteria</taxon>
        <taxon>Pseudomonadati</taxon>
        <taxon>Pseudomonadota</taxon>
        <taxon>Betaproteobacteria</taxon>
        <taxon>Burkholderiales</taxon>
        <taxon>Comamonadaceae</taxon>
        <taxon>Acidovorax</taxon>
    </lineage>
</organism>
<feature type="domain" description="DUF2062" evidence="2">
    <location>
        <begin position="31"/>
        <end position="169"/>
    </location>
</feature>
<feature type="transmembrane region" description="Helical" evidence="1">
    <location>
        <begin position="44"/>
        <end position="65"/>
    </location>
</feature>
<sequence length="186" mass="19792">MLNALRRKLRHLEPSVRALLGRTALAGALPWMERHALFRFQREPLARGVAAGLFCGLIPGPLQLVGTVGACAWLRGNVVAGAVTTFYTNPLTTVPLYVLAFQMGSAVLPGEQSLPPFNADGPAGAFSVQALAEWMQALGTPLLVGLPVLGLVLAALGYAIVQALWLAPVLQRGRRLQRARALRGTP</sequence>
<gene>
    <name evidence="3" type="ORF">HNP48_004129</name>
</gene>
<keyword evidence="4" id="KW-1185">Reference proteome</keyword>